<dbReference type="SUPFAM" id="SSF56112">
    <property type="entry name" value="Protein kinase-like (PK-like)"/>
    <property type="match status" value="1"/>
</dbReference>
<dbReference type="PANTHER" id="PTHR11012:SF54">
    <property type="entry name" value="CHK KINASE-LIKE DOMAIN-CONTAINING PROTEIN"/>
    <property type="match status" value="1"/>
</dbReference>
<dbReference type="AlphaFoldDB" id="A0A336LHU0"/>
<dbReference type="InterPro" id="IPR015897">
    <property type="entry name" value="CHK_kinase-like"/>
</dbReference>
<proteinExistence type="predicted"/>
<evidence type="ECO:0000313" key="2">
    <source>
        <dbReference type="EMBL" id="SSX17572.1"/>
    </source>
</evidence>
<protein>
    <submittedName>
        <fullName evidence="2">CSON001338 protein</fullName>
    </submittedName>
</protein>
<accession>A0A336LHU0</accession>
<sequence>MDSSKIIETELNWENLPVIAKRALQIVSTDQGFVTYHIDIESGSKLGDGYMSIIIRATINGTKGTPEGVEIKDVIHSFTVLCKMQVESKARREFTNSTSAFKREILLYTEYLPALEKLQLAYGINGDEGFYNYPKCFYAEFDEETEDAILVMSDLRDEGYKLANKYKPLDLDVIEIVLKGLGRLHALSFALQIKRPDIFKKFEALDDIMSKIMVQPQSKQMWDSVFPAAINSLQGKYPNIVSKLEFLRDNIENEFMYLVDRKNSGQYSVVGHGDSWTNNFLFKFNSQQKPLDIAFIDWQISRYASPVLDLVYFLFTATDKETREVAYENLLHIYHKSFSAILKRFGEDPDKVFSFDVLKRELKKFGRFGLLMSICLLSFVTIEPDDLPDLNEAMEDMMKETPENGTQNAMMKAAEANSKRMEPRIRDIVLDFERLGT</sequence>
<feature type="domain" description="CHK kinase-like" evidence="1">
    <location>
        <begin position="150"/>
        <end position="344"/>
    </location>
</feature>
<dbReference type="PANTHER" id="PTHR11012">
    <property type="entry name" value="PROTEIN KINASE-LIKE DOMAIN-CONTAINING"/>
    <property type="match status" value="1"/>
</dbReference>
<dbReference type="SMART" id="SM00587">
    <property type="entry name" value="CHK"/>
    <property type="match status" value="1"/>
</dbReference>
<dbReference type="InterPro" id="IPR011009">
    <property type="entry name" value="Kinase-like_dom_sf"/>
</dbReference>
<gene>
    <name evidence="2" type="primary">CSON001338</name>
</gene>
<dbReference type="EMBL" id="UFQT01000011">
    <property type="protein sequence ID" value="SSX17572.1"/>
    <property type="molecule type" value="Genomic_DNA"/>
</dbReference>
<dbReference type="InterPro" id="IPR004119">
    <property type="entry name" value="EcKL"/>
</dbReference>
<dbReference type="OMA" id="EPDEFNC"/>
<reference evidence="2" key="1">
    <citation type="submission" date="2018-07" db="EMBL/GenBank/DDBJ databases">
        <authorList>
            <person name="Quirk P.G."/>
            <person name="Krulwich T.A."/>
        </authorList>
    </citation>
    <scope>NUCLEOTIDE SEQUENCE</scope>
</reference>
<name>A0A336LHU0_CULSO</name>
<organism evidence="2">
    <name type="scientific">Culicoides sonorensis</name>
    <name type="common">Biting midge</name>
    <dbReference type="NCBI Taxonomy" id="179676"/>
    <lineage>
        <taxon>Eukaryota</taxon>
        <taxon>Metazoa</taxon>
        <taxon>Ecdysozoa</taxon>
        <taxon>Arthropoda</taxon>
        <taxon>Hexapoda</taxon>
        <taxon>Insecta</taxon>
        <taxon>Pterygota</taxon>
        <taxon>Neoptera</taxon>
        <taxon>Endopterygota</taxon>
        <taxon>Diptera</taxon>
        <taxon>Nematocera</taxon>
        <taxon>Chironomoidea</taxon>
        <taxon>Ceratopogonidae</taxon>
        <taxon>Ceratopogoninae</taxon>
        <taxon>Culicoides</taxon>
        <taxon>Monoculicoides</taxon>
    </lineage>
</organism>
<evidence type="ECO:0000259" key="1">
    <source>
        <dbReference type="SMART" id="SM00587"/>
    </source>
</evidence>
<dbReference type="VEuPathDB" id="VectorBase:CSON001338"/>
<dbReference type="Gene3D" id="3.90.1200.10">
    <property type="match status" value="1"/>
</dbReference>
<dbReference type="Pfam" id="PF02958">
    <property type="entry name" value="EcKL"/>
    <property type="match status" value="1"/>
</dbReference>